<dbReference type="GO" id="GO:0045144">
    <property type="term" value="P:meiotic sister chromatid segregation"/>
    <property type="evidence" value="ECO:0007669"/>
    <property type="project" value="InterPro"/>
</dbReference>
<evidence type="ECO:0000313" key="5">
    <source>
        <dbReference type="EMBL" id="GMG98783.1"/>
    </source>
</evidence>
<comment type="similarity">
    <text evidence="1">Belongs to the shugoshin family.</text>
</comment>
<dbReference type="Proteomes" id="UP001279734">
    <property type="component" value="Unassembled WGS sequence"/>
</dbReference>
<dbReference type="InterPro" id="IPR011515">
    <property type="entry name" value="Shugoshin_C"/>
</dbReference>
<dbReference type="GO" id="GO:0000775">
    <property type="term" value="C:chromosome, centromeric region"/>
    <property type="evidence" value="ECO:0007669"/>
    <property type="project" value="InterPro"/>
</dbReference>
<dbReference type="AlphaFoldDB" id="A0AAD3P371"/>
<organism evidence="5 6">
    <name type="scientific">Nepenthes gracilis</name>
    <name type="common">Slender pitcher plant</name>
    <dbReference type="NCBI Taxonomy" id="150966"/>
    <lineage>
        <taxon>Eukaryota</taxon>
        <taxon>Viridiplantae</taxon>
        <taxon>Streptophyta</taxon>
        <taxon>Embryophyta</taxon>
        <taxon>Tracheophyta</taxon>
        <taxon>Spermatophyta</taxon>
        <taxon>Magnoliopsida</taxon>
        <taxon>eudicotyledons</taxon>
        <taxon>Gunneridae</taxon>
        <taxon>Pentapetalae</taxon>
        <taxon>Caryophyllales</taxon>
        <taxon>Nepenthaceae</taxon>
        <taxon>Nepenthes</taxon>
    </lineage>
</organism>
<evidence type="ECO:0000256" key="1">
    <source>
        <dbReference type="ARBA" id="ARBA00010845"/>
    </source>
</evidence>
<dbReference type="EMBL" id="BSYO01000001">
    <property type="protein sequence ID" value="GMG98783.1"/>
    <property type="molecule type" value="Genomic_DNA"/>
</dbReference>
<keyword evidence="2" id="KW-0159">Chromosome partition</keyword>
<protein>
    <recommendedName>
        <fullName evidence="4">Shugoshin C-terminal domain-containing protein</fullName>
    </recommendedName>
</protein>
<feature type="domain" description="Shugoshin C-terminal" evidence="4">
    <location>
        <begin position="275"/>
        <end position="299"/>
    </location>
</feature>
<comment type="caution">
    <text evidence="5">The sequence shown here is derived from an EMBL/GenBank/DDBJ whole genome shotgun (WGS) entry which is preliminary data.</text>
</comment>
<evidence type="ECO:0000259" key="4">
    <source>
        <dbReference type="Pfam" id="PF07557"/>
    </source>
</evidence>
<evidence type="ECO:0000256" key="2">
    <source>
        <dbReference type="ARBA" id="ARBA00022829"/>
    </source>
</evidence>
<keyword evidence="6" id="KW-1185">Reference proteome</keyword>
<proteinExistence type="inferred from homology"/>
<feature type="region of interest" description="Disordered" evidence="3">
    <location>
        <begin position="137"/>
        <end position="206"/>
    </location>
</feature>
<dbReference type="Pfam" id="PF07557">
    <property type="entry name" value="Shugoshin_C"/>
    <property type="match status" value="1"/>
</dbReference>
<dbReference type="PANTHER" id="PTHR34373:SF8">
    <property type="entry name" value="SHUGOSHIN"/>
    <property type="match status" value="1"/>
</dbReference>
<dbReference type="PANTHER" id="PTHR34373">
    <property type="entry name" value="SHUGOSHIN 2"/>
    <property type="match status" value="1"/>
</dbReference>
<sequence length="301" mass="34419">MVKRSSFGNIVRKRLSDITNLHSYCKSPAKYENATATDSSTKNDIDRLFKENLSLLQHLQEKNKLVELSGLELRKLRISLQKIQLQNWHLAQTNSHILAELNLGKEKLKDLQHELACKDALLKAKTSELEDKEKILCPKTGSQEGEPECAEQQAGNHLKQNNDNKKPSNYNKRRPTRSRSMGDSAASQTIMEKEMAENKRRCLRRQSATARTKSCEELHDELFETNANFLVSQPINEPRHEKTRSSLDSSISIMEKPVECDLKLEAGARRRSSVGRPLRRAAEKVQSYKEAPLNVKMRRSE</sequence>
<evidence type="ECO:0000313" key="6">
    <source>
        <dbReference type="Proteomes" id="UP001279734"/>
    </source>
</evidence>
<gene>
    <name evidence="5" type="ORF">Nepgr_000623</name>
</gene>
<dbReference type="InterPro" id="IPR044693">
    <property type="entry name" value="SGO_plant"/>
</dbReference>
<feature type="compositionally biased region" description="Basic and acidic residues" evidence="3">
    <location>
        <begin position="191"/>
        <end position="200"/>
    </location>
</feature>
<name>A0AAD3P371_NEPGR</name>
<reference evidence="5" key="1">
    <citation type="submission" date="2023-05" db="EMBL/GenBank/DDBJ databases">
        <title>Nepenthes gracilis genome sequencing.</title>
        <authorList>
            <person name="Fukushima K."/>
        </authorList>
    </citation>
    <scope>NUCLEOTIDE SEQUENCE</scope>
    <source>
        <strain evidence="5">SING2019-196</strain>
    </source>
</reference>
<accession>A0AAD3P371</accession>
<dbReference type="GO" id="GO:0005634">
    <property type="term" value="C:nucleus"/>
    <property type="evidence" value="ECO:0007669"/>
    <property type="project" value="InterPro"/>
</dbReference>
<dbReference type="GO" id="GO:0034090">
    <property type="term" value="P:maintenance of meiotic sister chromatid cohesion"/>
    <property type="evidence" value="ECO:0007669"/>
    <property type="project" value="InterPro"/>
</dbReference>
<feature type="compositionally biased region" description="Polar residues" evidence="3">
    <location>
        <begin position="178"/>
        <end position="190"/>
    </location>
</feature>
<evidence type="ECO:0000256" key="3">
    <source>
        <dbReference type="SAM" id="MobiDB-lite"/>
    </source>
</evidence>